<evidence type="ECO:0000313" key="3">
    <source>
        <dbReference type="Proteomes" id="UP000054166"/>
    </source>
</evidence>
<dbReference type="EMBL" id="KN833421">
    <property type="protein sequence ID" value="KIM71187.1"/>
    <property type="molecule type" value="Genomic_DNA"/>
</dbReference>
<feature type="region of interest" description="Disordered" evidence="1">
    <location>
        <begin position="382"/>
        <end position="409"/>
    </location>
</feature>
<dbReference type="InParanoid" id="A0A0C3B1S7"/>
<reference evidence="3" key="2">
    <citation type="submission" date="2015-01" db="EMBL/GenBank/DDBJ databases">
        <title>Evolutionary Origins and Diversification of the Mycorrhizal Mutualists.</title>
        <authorList>
            <consortium name="DOE Joint Genome Institute"/>
            <consortium name="Mycorrhizal Genomics Consortium"/>
            <person name="Kohler A."/>
            <person name="Kuo A."/>
            <person name="Nagy L.G."/>
            <person name="Floudas D."/>
            <person name="Copeland A."/>
            <person name="Barry K.W."/>
            <person name="Cichocki N."/>
            <person name="Veneault-Fourrey C."/>
            <person name="LaButti K."/>
            <person name="Lindquist E.A."/>
            <person name="Lipzen A."/>
            <person name="Lundell T."/>
            <person name="Morin E."/>
            <person name="Murat C."/>
            <person name="Riley R."/>
            <person name="Ohm R."/>
            <person name="Sun H."/>
            <person name="Tunlid A."/>
            <person name="Henrissat B."/>
            <person name="Grigoriev I.V."/>
            <person name="Hibbett D.S."/>
            <person name="Martin F."/>
        </authorList>
    </citation>
    <scope>NUCLEOTIDE SEQUENCE [LARGE SCALE GENOMIC DNA]</scope>
    <source>
        <strain evidence="3">F 1598</strain>
    </source>
</reference>
<dbReference type="AlphaFoldDB" id="A0A0C3B1S7"/>
<reference evidence="2 3" key="1">
    <citation type="submission" date="2014-04" db="EMBL/GenBank/DDBJ databases">
        <authorList>
            <consortium name="DOE Joint Genome Institute"/>
            <person name="Kuo A."/>
            <person name="Tarkka M."/>
            <person name="Buscot F."/>
            <person name="Kohler A."/>
            <person name="Nagy L.G."/>
            <person name="Floudas D."/>
            <person name="Copeland A."/>
            <person name="Barry K.W."/>
            <person name="Cichocki N."/>
            <person name="Veneault-Fourrey C."/>
            <person name="LaButti K."/>
            <person name="Lindquist E.A."/>
            <person name="Lipzen A."/>
            <person name="Lundell T."/>
            <person name="Morin E."/>
            <person name="Murat C."/>
            <person name="Sun H."/>
            <person name="Tunlid A."/>
            <person name="Henrissat B."/>
            <person name="Grigoriev I.V."/>
            <person name="Hibbett D.S."/>
            <person name="Martin F."/>
            <person name="Nordberg H.P."/>
            <person name="Cantor M.N."/>
            <person name="Hua S.X."/>
        </authorList>
    </citation>
    <scope>NUCLEOTIDE SEQUENCE [LARGE SCALE GENOMIC DNA]</scope>
    <source>
        <strain evidence="2 3">F 1598</strain>
    </source>
</reference>
<gene>
    <name evidence="2" type="ORF">PILCRDRAFT_93988</name>
</gene>
<proteinExistence type="predicted"/>
<evidence type="ECO:0000313" key="2">
    <source>
        <dbReference type="EMBL" id="KIM71187.1"/>
    </source>
</evidence>
<evidence type="ECO:0000256" key="1">
    <source>
        <dbReference type="SAM" id="MobiDB-lite"/>
    </source>
</evidence>
<dbReference type="HOGENOM" id="CLU_470592_0_0_1"/>
<feature type="non-terminal residue" evidence="2">
    <location>
        <position position="580"/>
    </location>
</feature>
<keyword evidence="3" id="KW-1185">Reference proteome</keyword>
<dbReference type="Proteomes" id="UP000054166">
    <property type="component" value="Unassembled WGS sequence"/>
</dbReference>
<feature type="compositionally biased region" description="Basic and acidic residues" evidence="1">
    <location>
        <begin position="249"/>
        <end position="270"/>
    </location>
</feature>
<protein>
    <submittedName>
        <fullName evidence="2">Uncharacterized protein</fullName>
    </submittedName>
</protein>
<accession>A0A0C3B1S7</accession>
<feature type="compositionally biased region" description="Polar residues" evidence="1">
    <location>
        <begin position="398"/>
        <end position="409"/>
    </location>
</feature>
<feature type="region of interest" description="Disordered" evidence="1">
    <location>
        <begin position="249"/>
        <end position="286"/>
    </location>
</feature>
<sequence>MSYPPSGRIINTTIQEDRTPVVPSTITCSFEDCTDVEIVDRIRSKVPYHRCSGFNNQGIVGLHTATKLRPTYENGRLARRMVLNDAVLITNTDNLDPPNVMRGDIILKQYPKPLFASELIHFPTYKGPTIPITHFGSKSQPLQIIPDRDSEVLSLFIGLPNQENSAATNVQTYFGLGSVPSGSSRASLPSDSLVAIQASIQDIEARLERIKASNRANDKPIVSDIEDLPHACGRNHTFHTCDNRLGKKLEGRKGREGKKQNGREERERSVPESADDEETTKRIGDEEQKEVDRLVWVVHASLDNLNMPALSFHVATPELQYLEPVLNVPESNRPKKLLPIDYPVDIQAARKEIIDVFTKSIQFLQDLDSVCSLCTHSSMPPLEEMSVSSDLGSDMDIESNNSESHQPTATRTLEELTQIERDVFGDSDLSSEELYAEPHRTERPTRSWVLDPEMSSDKIVDDWDRIPVQEEEPNVLLDNGLSTHSMDESLDESILESITQNTYQAVLHSVSVFLETESAVIDVSQCKFKNGRSPELRNSIPVSTDILTIAENPLPHQEDYQAPEITVPEILSVKQLGLGS</sequence>
<organism evidence="2 3">
    <name type="scientific">Piloderma croceum (strain F 1598)</name>
    <dbReference type="NCBI Taxonomy" id="765440"/>
    <lineage>
        <taxon>Eukaryota</taxon>
        <taxon>Fungi</taxon>
        <taxon>Dikarya</taxon>
        <taxon>Basidiomycota</taxon>
        <taxon>Agaricomycotina</taxon>
        <taxon>Agaricomycetes</taxon>
        <taxon>Agaricomycetidae</taxon>
        <taxon>Atheliales</taxon>
        <taxon>Atheliaceae</taxon>
        <taxon>Piloderma</taxon>
    </lineage>
</organism>
<name>A0A0C3B1S7_PILCF</name>